<dbReference type="Pfam" id="PF00465">
    <property type="entry name" value="Fe-ADH"/>
    <property type="match status" value="1"/>
</dbReference>
<dbReference type="GO" id="GO:0046872">
    <property type="term" value="F:metal ion binding"/>
    <property type="evidence" value="ECO:0007669"/>
    <property type="project" value="InterPro"/>
</dbReference>
<dbReference type="Gene3D" id="1.20.1090.10">
    <property type="entry name" value="Dehydroquinate synthase-like - alpha domain"/>
    <property type="match status" value="1"/>
</dbReference>
<dbReference type="Pfam" id="PF25137">
    <property type="entry name" value="ADH_Fe_C"/>
    <property type="match status" value="1"/>
</dbReference>
<dbReference type="InterPro" id="IPR001670">
    <property type="entry name" value="ADH_Fe/GldA"/>
</dbReference>
<dbReference type="SUPFAM" id="SSF56796">
    <property type="entry name" value="Dehydroquinate synthase-like"/>
    <property type="match status" value="1"/>
</dbReference>
<evidence type="ECO:0000259" key="2">
    <source>
        <dbReference type="Pfam" id="PF00465"/>
    </source>
</evidence>
<proteinExistence type="predicted"/>
<protein>
    <recommendedName>
        <fullName evidence="6">Alcohol dehydrogenase iron-type/glycerol dehydrogenase GldA domain-containing protein</fullName>
    </recommendedName>
</protein>
<dbReference type="AlphaFoldDB" id="A0A8K0RP71"/>
<evidence type="ECO:0000313" key="5">
    <source>
        <dbReference type="Proteomes" id="UP000813427"/>
    </source>
</evidence>
<keyword evidence="1" id="KW-0560">Oxidoreductase</keyword>
<comment type="caution">
    <text evidence="4">The sequence shown here is derived from an EMBL/GenBank/DDBJ whole genome shotgun (WGS) entry which is preliminary data.</text>
</comment>
<reference evidence="4" key="1">
    <citation type="journal article" date="2021" name="Nat. Commun.">
        <title>Genetic determinants of endophytism in the Arabidopsis root mycobiome.</title>
        <authorList>
            <person name="Mesny F."/>
            <person name="Miyauchi S."/>
            <person name="Thiergart T."/>
            <person name="Pickel B."/>
            <person name="Atanasova L."/>
            <person name="Karlsson M."/>
            <person name="Huettel B."/>
            <person name="Barry K.W."/>
            <person name="Haridas S."/>
            <person name="Chen C."/>
            <person name="Bauer D."/>
            <person name="Andreopoulos W."/>
            <person name="Pangilinan J."/>
            <person name="LaButti K."/>
            <person name="Riley R."/>
            <person name="Lipzen A."/>
            <person name="Clum A."/>
            <person name="Drula E."/>
            <person name="Henrissat B."/>
            <person name="Kohler A."/>
            <person name="Grigoriev I.V."/>
            <person name="Martin F.M."/>
            <person name="Hacquard S."/>
        </authorList>
    </citation>
    <scope>NUCLEOTIDE SEQUENCE</scope>
    <source>
        <strain evidence="4">MPI-SDFR-AT-0068</strain>
    </source>
</reference>
<dbReference type="PANTHER" id="PTHR11496">
    <property type="entry name" value="ALCOHOL DEHYDROGENASE"/>
    <property type="match status" value="1"/>
</dbReference>
<dbReference type="GO" id="GO:0005739">
    <property type="term" value="C:mitochondrion"/>
    <property type="evidence" value="ECO:0007669"/>
    <property type="project" value="TreeGrafter"/>
</dbReference>
<evidence type="ECO:0008006" key="6">
    <source>
        <dbReference type="Google" id="ProtNLM"/>
    </source>
</evidence>
<evidence type="ECO:0000259" key="3">
    <source>
        <dbReference type="Pfam" id="PF25137"/>
    </source>
</evidence>
<dbReference type="GO" id="GO:0004022">
    <property type="term" value="F:alcohol dehydrogenase (NAD+) activity"/>
    <property type="evidence" value="ECO:0007669"/>
    <property type="project" value="TreeGrafter"/>
</dbReference>
<evidence type="ECO:0000256" key="1">
    <source>
        <dbReference type="ARBA" id="ARBA00023002"/>
    </source>
</evidence>
<name>A0A8K0RP71_9HYPO</name>
<evidence type="ECO:0000313" key="4">
    <source>
        <dbReference type="EMBL" id="KAH7233194.1"/>
    </source>
</evidence>
<dbReference type="Gene3D" id="3.40.50.1970">
    <property type="match status" value="1"/>
</dbReference>
<dbReference type="PANTHER" id="PTHR11496:SF107">
    <property type="entry name" value="ALCOHOL DEHYDROGENASE, PUTATIVE (AFU_ORTHOLOGUE AFUA_1G06800)-RELATED"/>
    <property type="match status" value="1"/>
</dbReference>
<gene>
    <name evidence="4" type="ORF">BKA59DRAFT_487784</name>
</gene>
<dbReference type="Proteomes" id="UP000813427">
    <property type="component" value="Unassembled WGS sequence"/>
</dbReference>
<dbReference type="EMBL" id="JAGPXF010000008">
    <property type="protein sequence ID" value="KAH7233194.1"/>
    <property type="molecule type" value="Genomic_DNA"/>
</dbReference>
<feature type="domain" description="Alcohol dehydrogenase iron-type/glycerol dehydrogenase GldA" evidence="2">
    <location>
        <begin position="30"/>
        <end position="197"/>
    </location>
</feature>
<organism evidence="4 5">
    <name type="scientific">Fusarium tricinctum</name>
    <dbReference type="NCBI Taxonomy" id="61284"/>
    <lineage>
        <taxon>Eukaryota</taxon>
        <taxon>Fungi</taxon>
        <taxon>Dikarya</taxon>
        <taxon>Ascomycota</taxon>
        <taxon>Pezizomycotina</taxon>
        <taxon>Sordariomycetes</taxon>
        <taxon>Hypocreomycetidae</taxon>
        <taxon>Hypocreales</taxon>
        <taxon>Nectriaceae</taxon>
        <taxon>Fusarium</taxon>
        <taxon>Fusarium tricinctum species complex</taxon>
    </lineage>
</organism>
<dbReference type="InterPro" id="IPR056798">
    <property type="entry name" value="ADH_Fe_C"/>
</dbReference>
<dbReference type="OrthoDB" id="339764at2759"/>
<accession>A0A8K0RP71</accession>
<dbReference type="InterPro" id="IPR039697">
    <property type="entry name" value="Alcohol_dehydrogenase_Fe"/>
</dbReference>
<feature type="domain" description="Fe-containing alcohol dehydrogenase-like C-terminal" evidence="3">
    <location>
        <begin position="210"/>
        <end position="410"/>
    </location>
</feature>
<sequence length="420" mass="45554">MTSWFKEELTRSAFDNKATPLISFGRPFAETCSKHVRDKFESSRVYIIASRSLSQNTSSLNDLKSALGDRIAGVQIGISPHTPLPEIVTILSEVKSLNIDCIVTLGAGSITDGAKLIRFALANNAFTEKDICTLWGGKSHNPNKRETLHKPIIPLICIPTSLSGGEYQAIAGATDVKTKAKYTFEPIVDPDLVIQDPQLTTTTPERVWLSTGIRAVDHCVETLCSLQSNEDGDAWAARGLEKLISGLLRCKHDPGDLDARHLCQTGVMEAMRAVSSGVPLGASHAIGHQLGPLGVGHGETSCILLPAVCKFNAGKGVNNERQDFTVELLLKQQAVKSLLQVNGVLDDKLDLGDILDLVIRELDMPRTLKDVGVTADHLPGLAENSLNDIWIKTNPYKITKKQEVLEILEQVSGVTSHFGL</sequence>
<dbReference type="CDD" id="cd08192">
    <property type="entry name" value="MAR-like"/>
    <property type="match status" value="1"/>
</dbReference>
<keyword evidence="5" id="KW-1185">Reference proteome</keyword>